<name>T1K0B9_TETUR</name>
<reference evidence="3" key="1">
    <citation type="submission" date="2011-08" db="EMBL/GenBank/DDBJ databases">
        <authorList>
            <person name="Rombauts S."/>
        </authorList>
    </citation>
    <scope>NUCLEOTIDE SEQUENCE</scope>
    <source>
        <strain evidence="3">London</strain>
    </source>
</reference>
<keyword evidence="1" id="KW-0732">Signal</keyword>
<feature type="chain" id="PRO_5004580865" evidence="1">
    <location>
        <begin position="19"/>
        <end position="51"/>
    </location>
</feature>
<reference evidence="2" key="2">
    <citation type="submission" date="2015-06" db="UniProtKB">
        <authorList>
            <consortium name="EnsemblMetazoa"/>
        </authorList>
    </citation>
    <scope>IDENTIFICATION</scope>
</reference>
<organism evidence="2 3">
    <name type="scientific">Tetranychus urticae</name>
    <name type="common">Two-spotted spider mite</name>
    <dbReference type="NCBI Taxonomy" id="32264"/>
    <lineage>
        <taxon>Eukaryota</taxon>
        <taxon>Metazoa</taxon>
        <taxon>Ecdysozoa</taxon>
        <taxon>Arthropoda</taxon>
        <taxon>Chelicerata</taxon>
        <taxon>Arachnida</taxon>
        <taxon>Acari</taxon>
        <taxon>Acariformes</taxon>
        <taxon>Trombidiformes</taxon>
        <taxon>Prostigmata</taxon>
        <taxon>Eleutherengona</taxon>
        <taxon>Raphignathae</taxon>
        <taxon>Tetranychoidea</taxon>
        <taxon>Tetranychidae</taxon>
        <taxon>Tetranychus</taxon>
    </lineage>
</organism>
<dbReference type="AlphaFoldDB" id="T1K0B9"/>
<dbReference type="HOGENOM" id="CLU_3109000_0_0_1"/>
<evidence type="ECO:0000313" key="2">
    <source>
        <dbReference type="EnsemblMetazoa" id="tetur03g07200.1"/>
    </source>
</evidence>
<dbReference type="EnsemblMetazoa" id="tetur03g07200.1">
    <property type="protein sequence ID" value="tetur03g07200.1"/>
    <property type="gene ID" value="tetur03g07200"/>
</dbReference>
<evidence type="ECO:0000256" key="1">
    <source>
        <dbReference type="SAM" id="SignalP"/>
    </source>
</evidence>
<sequence>MILLTVFVIIYTWTTVNGYTVMPVDLPLDVEDGNWLIKAKLTDEPITNQNR</sequence>
<dbReference type="Proteomes" id="UP000015104">
    <property type="component" value="Unassembled WGS sequence"/>
</dbReference>
<proteinExistence type="predicted"/>
<protein>
    <submittedName>
        <fullName evidence="2">Uncharacterized protein</fullName>
    </submittedName>
</protein>
<keyword evidence="3" id="KW-1185">Reference proteome</keyword>
<dbReference type="EMBL" id="CAEY01001139">
    <property type="status" value="NOT_ANNOTATED_CDS"/>
    <property type="molecule type" value="Genomic_DNA"/>
</dbReference>
<feature type="signal peptide" evidence="1">
    <location>
        <begin position="1"/>
        <end position="18"/>
    </location>
</feature>
<evidence type="ECO:0000313" key="3">
    <source>
        <dbReference type="Proteomes" id="UP000015104"/>
    </source>
</evidence>
<accession>T1K0B9</accession>